<evidence type="ECO:0000313" key="3">
    <source>
        <dbReference type="EMBL" id="KAK2168226.1"/>
    </source>
</evidence>
<dbReference type="Proteomes" id="UP001208570">
    <property type="component" value="Unassembled WGS sequence"/>
</dbReference>
<dbReference type="AlphaFoldDB" id="A0AAD9KBE1"/>
<evidence type="ECO:0000313" key="4">
    <source>
        <dbReference type="Proteomes" id="UP001208570"/>
    </source>
</evidence>
<dbReference type="SUPFAM" id="SSF57667">
    <property type="entry name" value="beta-beta-alpha zinc fingers"/>
    <property type="match status" value="1"/>
</dbReference>
<dbReference type="PROSITE" id="PS00028">
    <property type="entry name" value="ZINC_FINGER_C2H2_1"/>
    <property type="match status" value="1"/>
</dbReference>
<dbReference type="InterPro" id="IPR036236">
    <property type="entry name" value="Znf_C2H2_sf"/>
</dbReference>
<protein>
    <recommendedName>
        <fullName evidence="2">C2H2-type domain-containing protein</fullName>
    </recommendedName>
</protein>
<keyword evidence="4" id="KW-1185">Reference proteome</keyword>
<gene>
    <name evidence="3" type="ORF">LSH36_19g07019</name>
</gene>
<keyword evidence="1" id="KW-0479">Metal-binding</keyword>
<dbReference type="InterPro" id="IPR013087">
    <property type="entry name" value="Znf_C2H2_type"/>
</dbReference>
<evidence type="ECO:0000256" key="1">
    <source>
        <dbReference type="PROSITE-ProRule" id="PRU00042"/>
    </source>
</evidence>
<name>A0AAD9KBE1_9ANNE</name>
<feature type="domain" description="C2H2-type" evidence="2">
    <location>
        <begin position="55"/>
        <end position="83"/>
    </location>
</feature>
<evidence type="ECO:0000259" key="2">
    <source>
        <dbReference type="PROSITE" id="PS50157"/>
    </source>
</evidence>
<dbReference type="EMBL" id="JAODUP010000019">
    <property type="protein sequence ID" value="KAK2168226.1"/>
    <property type="molecule type" value="Genomic_DNA"/>
</dbReference>
<comment type="caution">
    <text evidence="3">The sequence shown here is derived from an EMBL/GenBank/DDBJ whole genome shotgun (WGS) entry which is preliminary data.</text>
</comment>
<organism evidence="3 4">
    <name type="scientific">Paralvinella palmiformis</name>
    <dbReference type="NCBI Taxonomy" id="53620"/>
    <lineage>
        <taxon>Eukaryota</taxon>
        <taxon>Metazoa</taxon>
        <taxon>Spiralia</taxon>
        <taxon>Lophotrochozoa</taxon>
        <taxon>Annelida</taxon>
        <taxon>Polychaeta</taxon>
        <taxon>Sedentaria</taxon>
        <taxon>Canalipalpata</taxon>
        <taxon>Terebellida</taxon>
        <taxon>Terebelliformia</taxon>
        <taxon>Alvinellidae</taxon>
        <taxon>Paralvinella</taxon>
    </lineage>
</organism>
<keyword evidence="1" id="KW-0862">Zinc</keyword>
<dbReference type="Gene3D" id="3.30.160.60">
    <property type="entry name" value="Classic Zinc Finger"/>
    <property type="match status" value="2"/>
</dbReference>
<reference evidence="3" key="1">
    <citation type="journal article" date="2023" name="Mol. Biol. Evol.">
        <title>Third-Generation Sequencing Reveals the Adaptive Role of the Epigenome in Three Deep-Sea Polychaetes.</title>
        <authorList>
            <person name="Perez M."/>
            <person name="Aroh O."/>
            <person name="Sun Y."/>
            <person name="Lan Y."/>
            <person name="Juniper S.K."/>
            <person name="Young C.R."/>
            <person name="Angers B."/>
            <person name="Qian P.Y."/>
        </authorList>
    </citation>
    <scope>NUCLEOTIDE SEQUENCE</scope>
    <source>
        <strain evidence="3">P08H-3</strain>
    </source>
</reference>
<dbReference type="SMART" id="SM00355">
    <property type="entry name" value="ZnF_C2H2"/>
    <property type="match status" value="2"/>
</dbReference>
<dbReference type="Pfam" id="PF00096">
    <property type="entry name" value="zf-C2H2"/>
    <property type="match status" value="1"/>
</dbReference>
<sequence length="174" mass="19232">MFAGKPIPKWRMSLDIKRWFTENDIVSYYWRDRRRTCCPFQCVSSGRGRVCIKKYWCDICGLLFTRSTSVARHKQSVHDKVRYQCPLCTQSFTQKSHLGMHIRNIHHDFLQKSGGAEAGTEMVTGTTTATASAAAVTTATTTVTATPKAAVSATATGNGNKNNISDKSSDFVVG</sequence>
<accession>A0AAD9KBE1</accession>
<feature type="domain" description="C2H2-type" evidence="2">
    <location>
        <begin position="83"/>
        <end position="106"/>
    </location>
</feature>
<keyword evidence="1" id="KW-0863">Zinc-finger</keyword>
<dbReference type="GO" id="GO:0008270">
    <property type="term" value="F:zinc ion binding"/>
    <property type="evidence" value="ECO:0007669"/>
    <property type="project" value="UniProtKB-KW"/>
</dbReference>
<dbReference type="PROSITE" id="PS50157">
    <property type="entry name" value="ZINC_FINGER_C2H2_2"/>
    <property type="match status" value="2"/>
</dbReference>
<proteinExistence type="predicted"/>